<evidence type="ECO:0000313" key="2">
    <source>
        <dbReference type="EMBL" id="MDP9728109.1"/>
    </source>
</evidence>
<gene>
    <name evidence="2" type="ORF">J2S04_001041</name>
</gene>
<sequence length="191" mass="21333">MQNAKHILNHPALIRYKVESGDTLWSISTIYHVPIQTIEMDNGLDSTTIYPGQVLLLNHPRLVPLEIPSTLKNVPRNLLPIYMQAAAKYHIPWTILAAIHKTETDFSTAGFIESYAGAIGPMQFMPATFAEFGVTAPGQTGAPNIHNVEDAIYSTAHMLSVCGFDHNPWQAIWDYNHSTYYVDHVLTLANF</sequence>
<dbReference type="SMART" id="SM00257">
    <property type="entry name" value="LysM"/>
    <property type="match status" value="1"/>
</dbReference>
<protein>
    <submittedName>
        <fullName evidence="2">Membrane-bound lytic murein transglycosylase B</fullName>
    </submittedName>
</protein>
<dbReference type="RefSeq" id="WP_306953710.1">
    <property type="nucleotide sequence ID" value="NZ_JAURUO010000005.1"/>
</dbReference>
<name>A0ABT9LV31_9BACL</name>
<dbReference type="InterPro" id="IPR031304">
    <property type="entry name" value="SLT_2"/>
</dbReference>
<dbReference type="SUPFAM" id="SSF53955">
    <property type="entry name" value="Lysozyme-like"/>
    <property type="match status" value="1"/>
</dbReference>
<dbReference type="InterPro" id="IPR036779">
    <property type="entry name" value="LysM_dom_sf"/>
</dbReference>
<dbReference type="InterPro" id="IPR018392">
    <property type="entry name" value="LysM"/>
</dbReference>
<dbReference type="CDD" id="cd13399">
    <property type="entry name" value="Slt35-like"/>
    <property type="match status" value="1"/>
</dbReference>
<dbReference type="Pfam" id="PF13406">
    <property type="entry name" value="SLT_2"/>
    <property type="match status" value="1"/>
</dbReference>
<keyword evidence="3" id="KW-1185">Reference proteome</keyword>
<dbReference type="Gene3D" id="3.10.350.10">
    <property type="entry name" value="LysM domain"/>
    <property type="match status" value="1"/>
</dbReference>
<dbReference type="Gene3D" id="1.10.530.10">
    <property type="match status" value="1"/>
</dbReference>
<dbReference type="SUPFAM" id="SSF54106">
    <property type="entry name" value="LysM domain"/>
    <property type="match status" value="1"/>
</dbReference>
<proteinExistence type="predicted"/>
<feature type="domain" description="LysM" evidence="1">
    <location>
        <begin position="14"/>
        <end position="57"/>
    </location>
</feature>
<reference evidence="2 3" key="1">
    <citation type="submission" date="2023-07" db="EMBL/GenBank/DDBJ databases">
        <title>Genomic Encyclopedia of Type Strains, Phase IV (KMG-IV): sequencing the most valuable type-strain genomes for metagenomic binning, comparative biology and taxonomic classification.</title>
        <authorList>
            <person name="Goeker M."/>
        </authorList>
    </citation>
    <scope>NUCLEOTIDE SEQUENCE [LARGE SCALE GENOMIC DNA]</scope>
    <source>
        <strain evidence="2 3">DSM 25924</strain>
    </source>
</reference>
<dbReference type="InterPro" id="IPR023346">
    <property type="entry name" value="Lysozyme-like_dom_sf"/>
</dbReference>
<comment type="caution">
    <text evidence="2">The sequence shown here is derived from an EMBL/GenBank/DDBJ whole genome shotgun (WGS) entry which is preliminary data.</text>
</comment>
<dbReference type="Pfam" id="PF01476">
    <property type="entry name" value="LysM"/>
    <property type="match status" value="1"/>
</dbReference>
<dbReference type="PROSITE" id="PS51782">
    <property type="entry name" value="LYSM"/>
    <property type="match status" value="1"/>
</dbReference>
<dbReference type="PANTHER" id="PTHR30163:SF8">
    <property type="entry name" value="LYTIC MUREIN TRANSGLYCOSYLASE"/>
    <property type="match status" value="1"/>
</dbReference>
<dbReference type="EMBL" id="JAURUO010000005">
    <property type="protein sequence ID" value="MDP9728109.1"/>
    <property type="molecule type" value="Genomic_DNA"/>
</dbReference>
<organism evidence="2 3">
    <name type="scientific">Alicyclobacillus tolerans</name>
    <dbReference type="NCBI Taxonomy" id="90970"/>
    <lineage>
        <taxon>Bacteria</taxon>
        <taxon>Bacillati</taxon>
        <taxon>Bacillota</taxon>
        <taxon>Bacilli</taxon>
        <taxon>Bacillales</taxon>
        <taxon>Alicyclobacillaceae</taxon>
        <taxon>Alicyclobacillus</taxon>
    </lineage>
</organism>
<accession>A0ABT9LV31</accession>
<dbReference type="InterPro" id="IPR043426">
    <property type="entry name" value="MltB-like"/>
</dbReference>
<dbReference type="Proteomes" id="UP001229209">
    <property type="component" value="Unassembled WGS sequence"/>
</dbReference>
<evidence type="ECO:0000313" key="3">
    <source>
        <dbReference type="Proteomes" id="UP001229209"/>
    </source>
</evidence>
<dbReference type="CDD" id="cd00118">
    <property type="entry name" value="LysM"/>
    <property type="match status" value="1"/>
</dbReference>
<dbReference type="PANTHER" id="PTHR30163">
    <property type="entry name" value="MEMBRANE-BOUND LYTIC MUREIN TRANSGLYCOSYLASE B"/>
    <property type="match status" value="1"/>
</dbReference>
<evidence type="ECO:0000259" key="1">
    <source>
        <dbReference type="PROSITE" id="PS51782"/>
    </source>
</evidence>